<name>A0A8S4S5L1_9NEOP</name>
<evidence type="ECO:0000313" key="1">
    <source>
        <dbReference type="EMBL" id="CAH2253580.1"/>
    </source>
</evidence>
<organism evidence="1 2">
    <name type="scientific">Pararge aegeria aegeria</name>
    <dbReference type="NCBI Taxonomy" id="348720"/>
    <lineage>
        <taxon>Eukaryota</taxon>
        <taxon>Metazoa</taxon>
        <taxon>Ecdysozoa</taxon>
        <taxon>Arthropoda</taxon>
        <taxon>Hexapoda</taxon>
        <taxon>Insecta</taxon>
        <taxon>Pterygota</taxon>
        <taxon>Neoptera</taxon>
        <taxon>Endopterygota</taxon>
        <taxon>Lepidoptera</taxon>
        <taxon>Glossata</taxon>
        <taxon>Ditrysia</taxon>
        <taxon>Papilionoidea</taxon>
        <taxon>Nymphalidae</taxon>
        <taxon>Satyrinae</taxon>
        <taxon>Satyrini</taxon>
        <taxon>Parargina</taxon>
        <taxon>Pararge</taxon>
    </lineage>
</organism>
<proteinExistence type="predicted"/>
<keyword evidence="2" id="KW-1185">Reference proteome</keyword>
<dbReference type="EMBL" id="CAKXAJ010026059">
    <property type="protein sequence ID" value="CAH2253580.1"/>
    <property type="molecule type" value="Genomic_DNA"/>
</dbReference>
<evidence type="ECO:0000313" key="2">
    <source>
        <dbReference type="Proteomes" id="UP000838756"/>
    </source>
</evidence>
<protein>
    <submittedName>
        <fullName evidence="1">Jg16501 protein</fullName>
    </submittedName>
</protein>
<reference evidence="1" key="1">
    <citation type="submission" date="2022-03" db="EMBL/GenBank/DDBJ databases">
        <authorList>
            <person name="Lindestad O."/>
        </authorList>
    </citation>
    <scope>NUCLEOTIDE SEQUENCE</scope>
</reference>
<sequence>MQRLVALPHFARFNYTLSTFCYSSPLYSVKTHPKNIQASLSTRSTRRHNVAMAALFMFRTELNHLKGCNSVRITDVHGENEILQGDEPQGPFKKHFVENHAGAVAVARKHLGT</sequence>
<gene>
    <name evidence="1" type="primary">jg16501</name>
    <name evidence="1" type="ORF">PAEG_LOCUS22538</name>
</gene>
<comment type="caution">
    <text evidence="1">The sequence shown here is derived from an EMBL/GenBank/DDBJ whole genome shotgun (WGS) entry which is preliminary data.</text>
</comment>
<dbReference type="AlphaFoldDB" id="A0A8S4S5L1"/>
<dbReference type="Proteomes" id="UP000838756">
    <property type="component" value="Unassembled WGS sequence"/>
</dbReference>
<accession>A0A8S4S5L1</accession>